<dbReference type="GO" id="GO:0004674">
    <property type="term" value="F:protein serine/threonine kinase activity"/>
    <property type="evidence" value="ECO:0000318"/>
    <property type="project" value="GO_Central"/>
</dbReference>
<dbReference type="GO" id="GO:0005737">
    <property type="term" value="C:cytoplasm"/>
    <property type="evidence" value="ECO:0000318"/>
    <property type="project" value="GO_Central"/>
</dbReference>
<dbReference type="Pfam" id="PF00069">
    <property type="entry name" value="Pkinase"/>
    <property type="match status" value="1"/>
</dbReference>
<keyword evidence="5" id="KW-0418">Kinase</keyword>
<dbReference type="FunFam" id="1.10.510.10:FF:002570">
    <property type="match status" value="1"/>
</dbReference>
<dbReference type="InterPro" id="IPR008271">
    <property type="entry name" value="Ser/Thr_kinase_AS"/>
</dbReference>
<evidence type="ECO:0000313" key="11">
    <source>
        <dbReference type="EMBL" id="AAS52400.2"/>
    </source>
</evidence>
<evidence type="ECO:0000256" key="4">
    <source>
        <dbReference type="ARBA" id="ARBA00022741"/>
    </source>
</evidence>
<evidence type="ECO:0000256" key="3">
    <source>
        <dbReference type="ARBA" id="ARBA00022679"/>
    </source>
</evidence>
<comment type="catalytic activity">
    <reaction evidence="7">
        <text>L-threonyl-[protein] + ATP = O-phospho-L-threonyl-[protein] + ADP + H(+)</text>
        <dbReference type="Rhea" id="RHEA:46608"/>
        <dbReference type="Rhea" id="RHEA-COMP:11060"/>
        <dbReference type="Rhea" id="RHEA-COMP:11605"/>
        <dbReference type="ChEBI" id="CHEBI:15378"/>
        <dbReference type="ChEBI" id="CHEBI:30013"/>
        <dbReference type="ChEBI" id="CHEBI:30616"/>
        <dbReference type="ChEBI" id="CHEBI:61977"/>
        <dbReference type="ChEBI" id="CHEBI:456216"/>
        <dbReference type="EC" id="2.7.11.1"/>
    </reaction>
</comment>
<evidence type="ECO:0000256" key="2">
    <source>
        <dbReference type="ARBA" id="ARBA00022527"/>
    </source>
</evidence>
<evidence type="ECO:0000256" key="6">
    <source>
        <dbReference type="ARBA" id="ARBA00022840"/>
    </source>
</evidence>
<proteinExistence type="predicted"/>
<dbReference type="PANTHER" id="PTHR43895">
    <property type="entry name" value="CALCIUM/CALMODULIN-DEPENDENT PROTEIN KINASE KINASE-RELATED"/>
    <property type="match status" value="1"/>
</dbReference>
<dbReference type="SUPFAM" id="SSF56112">
    <property type="entry name" value="Protein kinase-like (PK-like)"/>
    <property type="match status" value="1"/>
</dbReference>
<name>Q758N9_EREGS</name>
<sequence length="479" mass="53273">MHGNHRYKVGRLIQSGSFSVVHHAQDCQTGQDVALKYVRKPHDNPEQLQKVAALVHNEYAILRRLGTHRNICQLLDFYEDADTYVFVLEYCAYGDLYDFIKAIRERPTMRINFHSFLFQLCSAISYCHSKDVSHRDIKPENVLMDDRGQVKLTDFGLSQIGSVSKDYCIGTEKYLAPETFLREYHNTFATDYWSLGITIFCLMFGSCPFESASTAAPKRSANFQRFLRDPHRFVESYYLDAMFAELAPPASLGSLVGLCNADCAPSYWLELPKDRILFLCAIANLVITHLVNVDPAARDMHAFWEKVNALFLENGSGRMLQKEALVPQPKSCENDGGEANVPASPISRSQTQYTSDQGSNYMNPHAFGTAAHAAGTGASSVALTATPSLCDWLHTTPAAPRSVGADPYQDLLDAAVEDAIRQGSLAGFDQKGLEQDSRDGHGTGSCDGDLWSLSELRPYSTMATATSHETENKCRGWIF</sequence>
<keyword evidence="2" id="KW-0723">Serine/threonine-protein kinase</keyword>
<dbReference type="AlphaFoldDB" id="Q758N9"/>
<feature type="region of interest" description="Disordered" evidence="9">
    <location>
        <begin position="427"/>
        <end position="446"/>
    </location>
</feature>
<keyword evidence="4" id="KW-0547">Nucleotide-binding</keyword>
<organism evidence="11 12">
    <name type="scientific">Eremothecium gossypii (strain ATCC 10895 / CBS 109.51 / FGSC 9923 / NRRL Y-1056)</name>
    <name type="common">Yeast</name>
    <name type="synonym">Ashbya gossypii</name>
    <dbReference type="NCBI Taxonomy" id="284811"/>
    <lineage>
        <taxon>Eukaryota</taxon>
        <taxon>Fungi</taxon>
        <taxon>Dikarya</taxon>
        <taxon>Ascomycota</taxon>
        <taxon>Saccharomycotina</taxon>
        <taxon>Saccharomycetes</taxon>
        <taxon>Saccharomycetales</taxon>
        <taxon>Saccharomycetaceae</taxon>
        <taxon>Eremothecium</taxon>
    </lineage>
</organism>
<accession>Q758N9</accession>
<keyword evidence="3" id="KW-0808">Transferase</keyword>
<dbReference type="GO" id="GO:0005524">
    <property type="term" value="F:ATP binding"/>
    <property type="evidence" value="ECO:0007669"/>
    <property type="project" value="UniProtKB-KW"/>
</dbReference>
<keyword evidence="12" id="KW-1185">Reference proteome</keyword>
<dbReference type="GO" id="GO:0000086">
    <property type="term" value="P:G2/M transition of mitotic cell cycle"/>
    <property type="evidence" value="ECO:0000318"/>
    <property type="project" value="GO_Central"/>
</dbReference>
<evidence type="ECO:0000256" key="7">
    <source>
        <dbReference type="ARBA" id="ARBA00047899"/>
    </source>
</evidence>
<dbReference type="OrthoDB" id="4062651at2759"/>
<dbReference type="Gene3D" id="1.10.510.10">
    <property type="entry name" value="Transferase(Phosphotransferase) domain 1"/>
    <property type="match status" value="1"/>
</dbReference>
<evidence type="ECO:0000256" key="1">
    <source>
        <dbReference type="ARBA" id="ARBA00012513"/>
    </source>
</evidence>
<evidence type="ECO:0000256" key="5">
    <source>
        <dbReference type="ARBA" id="ARBA00022777"/>
    </source>
</evidence>
<evidence type="ECO:0000256" key="9">
    <source>
        <dbReference type="SAM" id="MobiDB-lite"/>
    </source>
</evidence>
<dbReference type="RefSeq" id="NP_984576.2">
    <property type="nucleotide sequence ID" value="NM_209929.2"/>
</dbReference>
<feature type="compositionally biased region" description="Polar residues" evidence="9">
    <location>
        <begin position="346"/>
        <end position="361"/>
    </location>
</feature>
<dbReference type="STRING" id="284811.Q758N9"/>
<dbReference type="eggNOG" id="KOG0583">
    <property type="taxonomic scope" value="Eukaryota"/>
</dbReference>
<reference evidence="12" key="2">
    <citation type="journal article" date="2013" name="G3 (Bethesda)">
        <title>Genomes of Ashbya fungi isolated from insects reveal four mating-type loci, numerous translocations, lack of transposons, and distinct gene duplications.</title>
        <authorList>
            <person name="Dietrich F.S."/>
            <person name="Voegeli S."/>
            <person name="Kuo S."/>
            <person name="Philippsen P."/>
        </authorList>
    </citation>
    <scope>GENOME REANNOTATION</scope>
    <source>
        <strain evidence="12">ATCC 10895 / CBS 109.51 / FGSC 9923 / NRRL Y-1056</strain>
    </source>
</reference>
<dbReference type="PROSITE" id="PS00108">
    <property type="entry name" value="PROTEIN_KINASE_ST"/>
    <property type="match status" value="1"/>
</dbReference>
<dbReference type="HOGENOM" id="CLU_569819_0_0_1"/>
<dbReference type="EC" id="2.7.11.1" evidence="1"/>
<dbReference type="GeneID" id="4620756"/>
<dbReference type="InterPro" id="IPR011009">
    <property type="entry name" value="Kinase-like_dom_sf"/>
</dbReference>
<dbReference type="InterPro" id="IPR000719">
    <property type="entry name" value="Prot_kinase_dom"/>
</dbReference>
<dbReference type="InParanoid" id="Q758N9"/>
<evidence type="ECO:0000313" key="12">
    <source>
        <dbReference type="Proteomes" id="UP000000591"/>
    </source>
</evidence>
<dbReference type="Proteomes" id="UP000000591">
    <property type="component" value="Chromosome V"/>
</dbReference>
<feature type="region of interest" description="Disordered" evidence="9">
    <location>
        <begin position="328"/>
        <end position="361"/>
    </location>
</feature>
<gene>
    <name evidence="11" type="ORF">AGOS_AEL284C</name>
</gene>
<reference evidence="11 12" key="1">
    <citation type="journal article" date="2004" name="Science">
        <title>The Ashbya gossypii genome as a tool for mapping the ancient Saccharomyces cerevisiae genome.</title>
        <authorList>
            <person name="Dietrich F.S."/>
            <person name="Voegeli S."/>
            <person name="Brachat S."/>
            <person name="Lerch A."/>
            <person name="Gates K."/>
            <person name="Steiner S."/>
            <person name="Mohr C."/>
            <person name="Pohlmann R."/>
            <person name="Luedi P."/>
            <person name="Choi S."/>
            <person name="Wing R.A."/>
            <person name="Flavier A."/>
            <person name="Gaffney T.D."/>
            <person name="Philippsen P."/>
        </authorList>
    </citation>
    <scope>NUCLEOTIDE SEQUENCE [LARGE SCALE GENOMIC DNA]</scope>
    <source>
        <strain evidence="12">ATCC 10895 / CBS 109.51 / FGSC 9923 / NRRL Y-1056</strain>
    </source>
</reference>
<dbReference type="OMA" id="CSMLDFY"/>
<keyword evidence="6" id="KW-0067">ATP-binding</keyword>
<dbReference type="PANTHER" id="PTHR43895:SF32">
    <property type="entry name" value="SERINE_THREONINE-PROTEIN KINASE CHK1"/>
    <property type="match status" value="1"/>
</dbReference>
<comment type="catalytic activity">
    <reaction evidence="8">
        <text>L-seryl-[protein] + ATP = O-phospho-L-seryl-[protein] + ADP + H(+)</text>
        <dbReference type="Rhea" id="RHEA:17989"/>
        <dbReference type="Rhea" id="RHEA-COMP:9863"/>
        <dbReference type="Rhea" id="RHEA-COMP:11604"/>
        <dbReference type="ChEBI" id="CHEBI:15378"/>
        <dbReference type="ChEBI" id="CHEBI:29999"/>
        <dbReference type="ChEBI" id="CHEBI:30616"/>
        <dbReference type="ChEBI" id="CHEBI:83421"/>
        <dbReference type="ChEBI" id="CHEBI:456216"/>
        <dbReference type="EC" id="2.7.11.1"/>
    </reaction>
</comment>
<dbReference type="KEGG" id="ago:AGOS_AEL284C"/>
<evidence type="ECO:0000256" key="8">
    <source>
        <dbReference type="ARBA" id="ARBA00048679"/>
    </source>
</evidence>
<protein>
    <recommendedName>
        <fullName evidence="1">non-specific serine/threonine protein kinase</fullName>
        <ecNumber evidence="1">2.7.11.1</ecNumber>
    </recommendedName>
</protein>
<feature type="compositionally biased region" description="Basic and acidic residues" evidence="9">
    <location>
        <begin position="431"/>
        <end position="441"/>
    </location>
</feature>
<dbReference type="GO" id="GO:0005634">
    <property type="term" value="C:nucleus"/>
    <property type="evidence" value="ECO:0000318"/>
    <property type="project" value="GO_Central"/>
</dbReference>
<dbReference type="EMBL" id="AE016818">
    <property type="protein sequence ID" value="AAS52400.2"/>
    <property type="molecule type" value="Genomic_DNA"/>
</dbReference>
<dbReference type="PROSITE" id="PS50011">
    <property type="entry name" value="PROTEIN_KINASE_DOM"/>
    <property type="match status" value="1"/>
</dbReference>
<evidence type="ECO:0000259" key="10">
    <source>
        <dbReference type="PROSITE" id="PS50011"/>
    </source>
</evidence>
<dbReference type="SMART" id="SM00220">
    <property type="entry name" value="S_TKc"/>
    <property type="match status" value="1"/>
</dbReference>
<feature type="domain" description="Protein kinase" evidence="10">
    <location>
        <begin position="7"/>
        <end position="311"/>
    </location>
</feature>